<dbReference type="InterPro" id="IPR001789">
    <property type="entry name" value="Sig_transdc_resp-reg_receiver"/>
</dbReference>
<dbReference type="EMBL" id="CP089291">
    <property type="protein sequence ID" value="UOF90933.1"/>
    <property type="molecule type" value="Genomic_DNA"/>
</dbReference>
<dbReference type="PROSITE" id="PS00041">
    <property type="entry name" value="HTH_ARAC_FAMILY_1"/>
    <property type="match status" value="1"/>
</dbReference>
<dbReference type="SMART" id="SM00448">
    <property type="entry name" value="REC"/>
    <property type="match status" value="1"/>
</dbReference>
<evidence type="ECO:0000256" key="1">
    <source>
        <dbReference type="ARBA" id="ARBA00023015"/>
    </source>
</evidence>
<keyword evidence="3" id="KW-0804">Transcription</keyword>
<dbReference type="InterPro" id="IPR009057">
    <property type="entry name" value="Homeodomain-like_sf"/>
</dbReference>
<organism evidence="7 8">
    <name type="scientific">Fodinisporobacter ferrooxydans</name>
    <dbReference type="NCBI Taxonomy" id="2901836"/>
    <lineage>
        <taxon>Bacteria</taxon>
        <taxon>Bacillati</taxon>
        <taxon>Bacillota</taxon>
        <taxon>Bacilli</taxon>
        <taxon>Bacillales</taxon>
        <taxon>Alicyclobacillaceae</taxon>
        <taxon>Fodinisporobacter</taxon>
    </lineage>
</organism>
<dbReference type="Gene3D" id="3.40.50.2300">
    <property type="match status" value="1"/>
</dbReference>
<evidence type="ECO:0000259" key="6">
    <source>
        <dbReference type="PROSITE" id="PS50110"/>
    </source>
</evidence>
<feature type="modified residue" description="4-aspartylphosphate" evidence="4">
    <location>
        <position position="56"/>
    </location>
</feature>
<evidence type="ECO:0000313" key="7">
    <source>
        <dbReference type="EMBL" id="UOF90933.1"/>
    </source>
</evidence>
<dbReference type="PRINTS" id="PR00032">
    <property type="entry name" value="HTHARAC"/>
</dbReference>
<dbReference type="SUPFAM" id="SSF52172">
    <property type="entry name" value="CheY-like"/>
    <property type="match status" value="1"/>
</dbReference>
<evidence type="ECO:0000256" key="2">
    <source>
        <dbReference type="ARBA" id="ARBA00023125"/>
    </source>
</evidence>
<dbReference type="PANTHER" id="PTHR43280">
    <property type="entry name" value="ARAC-FAMILY TRANSCRIPTIONAL REGULATOR"/>
    <property type="match status" value="1"/>
</dbReference>
<dbReference type="InterPro" id="IPR020449">
    <property type="entry name" value="Tscrpt_reg_AraC-type_HTH"/>
</dbReference>
<dbReference type="Proteomes" id="UP000830167">
    <property type="component" value="Chromosome"/>
</dbReference>
<keyword evidence="4" id="KW-0597">Phosphoprotein</keyword>
<dbReference type="SUPFAM" id="SSF46689">
    <property type="entry name" value="Homeodomain-like"/>
    <property type="match status" value="2"/>
</dbReference>
<feature type="domain" description="HTH araC/xylS-type" evidence="5">
    <location>
        <begin position="414"/>
        <end position="512"/>
    </location>
</feature>
<dbReference type="SMART" id="SM00342">
    <property type="entry name" value="HTH_ARAC"/>
    <property type="match status" value="1"/>
</dbReference>
<dbReference type="InterPro" id="IPR018060">
    <property type="entry name" value="HTH_AraC"/>
</dbReference>
<evidence type="ECO:0000256" key="4">
    <source>
        <dbReference type="PROSITE-ProRule" id="PRU00169"/>
    </source>
</evidence>
<keyword evidence="8" id="KW-1185">Reference proteome</keyword>
<dbReference type="InterPro" id="IPR011006">
    <property type="entry name" value="CheY-like_superfamily"/>
</dbReference>
<reference evidence="7" key="1">
    <citation type="submission" date="2021-12" db="EMBL/GenBank/DDBJ databases">
        <title>Alicyclobacillaceae gen. nov., sp. nov., isolated from chalcocite enrichment system.</title>
        <authorList>
            <person name="Jiang Z."/>
        </authorList>
    </citation>
    <scope>NUCLEOTIDE SEQUENCE</scope>
    <source>
        <strain evidence="7">MYW30-H2</strain>
    </source>
</reference>
<evidence type="ECO:0000313" key="8">
    <source>
        <dbReference type="Proteomes" id="UP000830167"/>
    </source>
</evidence>
<evidence type="ECO:0000256" key="3">
    <source>
        <dbReference type="ARBA" id="ARBA00023163"/>
    </source>
</evidence>
<dbReference type="RefSeq" id="WP_347437628.1">
    <property type="nucleotide sequence ID" value="NZ_CP089291.1"/>
</dbReference>
<dbReference type="Pfam" id="PF00072">
    <property type="entry name" value="Response_reg"/>
    <property type="match status" value="1"/>
</dbReference>
<keyword evidence="1" id="KW-0805">Transcription regulation</keyword>
<evidence type="ECO:0000259" key="5">
    <source>
        <dbReference type="PROSITE" id="PS01124"/>
    </source>
</evidence>
<sequence>MRLRMMIVDDEGLEREGLEFILKTLMPDRFEIALAENGRRAIEIAEEFYPDIVFMDIKMPGISGLDAARALRDQVPDCRIIFVTAYDDFQYAREALQVGAKDYLLKPVKREKLLELVDQLVSDIAKERRKRQSVLDLKEKIGKISRIAESDCALHLMQGILPSEEHYHLLGMEDANQRSGYCLVVNLPNEIDKQADMKTLIHEHLPHNECVLVSPIVSSHISIFCILQHEIGKHAPYRTQALQNAQALSRILDRSTDSSLHIIGIGSKQFGPSGWTKSYLEANQATRIDSNSKWRFYEDIRKIHAPSQLIELEKQLIQTVLEGNMEQTNKAANEFVTVVFESYGNDLDQIYHILLNVIAILKWELAKSGITAPNFDISNTKVPVAELAETFQAFIQLTSDSLDEMFNHSISALQRTKSFMETHYAEDLTLEMMADMAQLSPFYFSKQFKAAFGQSFVEYLTHLRMEAARELIEQRKYNLKEICFHIGYNSPTYFSRVFKKHYGVAPSEWKSI</sequence>
<dbReference type="PROSITE" id="PS01124">
    <property type="entry name" value="HTH_ARAC_FAMILY_2"/>
    <property type="match status" value="1"/>
</dbReference>
<dbReference type="Pfam" id="PF12833">
    <property type="entry name" value="HTH_18"/>
    <property type="match status" value="1"/>
</dbReference>
<dbReference type="Gene3D" id="1.10.10.60">
    <property type="entry name" value="Homeodomain-like"/>
    <property type="match status" value="2"/>
</dbReference>
<dbReference type="PANTHER" id="PTHR43280:SF28">
    <property type="entry name" value="HTH-TYPE TRANSCRIPTIONAL ACTIVATOR RHAS"/>
    <property type="match status" value="1"/>
</dbReference>
<name>A0ABY4CP14_9BACL</name>
<accession>A0ABY4CP14</accession>
<dbReference type="InterPro" id="IPR018062">
    <property type="entry name" value="HTH_AraC-typ_CS"/>
</dbReference>
<proteinExistence type="predicted"/>
<keyword evidence="2" id="KW-0238">DNA-binding</keyword>
<protein>
    <submittedName>
        <fullName evidence="7">Response regulator</fullName>
    </submittedName>
</protein>
<dbReference type="CDD" id="cd17536">
    <property type="entry name" value="REC_YesN-like"/>
    <property type="match status" value="1"/>
</dbReference>
<feature type="domain" description="Response regulatory" evidence="6">
    <location>
        <begin position="4"/>
        <end position="121"/>
    </location>
</feature>
<gene>
    <name evidence="7" type="ORF">LSG31_01190</name>
</gene>
<dbReference type="PROSITE" id="PS50110">
    <property type="entry name" value="RESPONSE_REGULATORY"/>
    <property type="match status" value="1"/>
</dbReference>